<evidence type="ECO:0000256" key="1">
    <source>
        <dbReference type="SAM" id="Phobius"/>
    </source>
</evidence>
<keyword evidence="1" id="KW-1133">Transmembrane helix</keyword>
<dbReference type="AlphaFoldDB" id="A0A8S4QN86"/>
<proteinExistence type="predicted"/>
<dbReference type="Proteomes" id="UP000838756">
    <property type="component" value="Unassembled WGS sequence"/>
</dbReference>
<comment type="caution">
    <text evidence="2">The sequence shown here is derived from an EMBL/GenBank/DDBJ whole genome shotgun (WGS) entry which is preliminary data.</text>
</comment>
<keyword evidence="1" id="KW-0812">Transmembrane</keyword>
<evidence type="ECO:0000313" key="2">
    <source>
        <dbReference type="EMBL" id="CAH2216822.1"/>
    </source>
</evidence>
<reference evidence="2" key="1">
    <citation type="submission" date="2022-03" db="EMBL/GenBank/DDBJ databases">
        <authorList>
            <person name="Lindestad O."/>
        </authorList>
    </citation>
    <scope>NUCLEOTIDE SEQUENCE</scope>
</reference>
<dbReference type="EMBL" id="CAKXAJ010017023">
    <property type="protein sequence ID" value="CAH2216822.1"/>
    <property type="molecule type" value="Genomic_DNA"/>
</dbReference>
<keyword evidence="1" id="KW-0472">Membrane</keyword>
<keyword evidence="3" id="KW-1185">Reference proteome</keyword>
<gene>
    <name evidence="2" type="primary">jg2090</name>
    <name evidence="2" type="ORF">PAEG_LOCUS4779</name>
</gene>
<accession>A0A8S4QN86</accession>
<evidence type="ECO:0000313" key="3">
    <source>
        <dbReference type="Proteomes" id="UP000838756"/>
    </source>
</evidence>
<protein>
    <submittedName>
        <fullName evidence="2">Jg2090 protein</fullName>
    </submittedName>
</protein>
<feature type="non-terminal residue" evidence="2">
    <location>
        <position position="1"/>
    </location>
</feature>
<organism evidence="2 3">
    <name type="scientific">Pararge aegeria aegeria</name>
    <dbReference type="NCBI Taxonomy" id="348720"/>
    <lineage>
        <taxon>Eukaryota</taxon>
        <taxon>Metazoa</taxon>
        <taxon>Ecdysozoa</taxon>
        <taxon>Arthropoda</taxon>
        <taxon>Hexapoda</taxon>
        <taxon>Insecta</taxon>
        <taxon>Pterygota</taxon>
        <taxon>Neoptera</taxon>
        <taxon>Endopterygota</taxon>
        <taxon>Lepidoptera</taxon>
        <taxon>Glossata</taxon>
        <taxon>Ditrysia</taxon>
        <taxon>Papilionoidea</taxon>
        <taxon>Nymphalidae</taxon>
        <taxon>Satyrinae</taxon>
        <taxon>Satyrini</taxon>
        <taxon>Parargina</taxon>
        <taxon>Pararge</taxon>
    </lineage>
</organism>
<feature type="transmembrane region" description="Helical" evidence="1">
    <location>
        <begin position="61"/>
        <end position="79"/>
    </location>
</feature>
<name>A0A8S4QN86_9NEOP</name>
<sequence length="80" mass="9152">WGILIAAGDHVYRIELVVLAHGVETNMSISLPYRLVPTTSRQHPPAPPDLSTSHHQIPIELYYTYLFILLLTVLAFIYFF</sequence>